<dbReference type="PANTHER" id="PTHR43046">
    <property type="entry name" value="GDP-MANNOSE MANNOSYL HYDROLASE"/>
    <property type="match status" value="1"/>
</dbReference>
<dbReference type="AlphaFoldDB" id="A0A1H9T090"/>
<dbReference type="Proteomes" id="UP000198948">
    <property type="component" value="Unassembled WGS sequence"/>
</dbReference>
<evidence type="ECO:0000256" key="1">
    <source>
        <dbReference type="ARBA" id="ARBA00001946"/>
    </source>
</evidence>
<dbReference type="Pfam" id="PF00293">
    <property type="entry name" value="NUDIX"/>
    <property type="match status" value="1"/>
</dbReference>
<keyword evidence="2" id="KW-0378">Hydrolase</keyword>
<evidence type="ECO:0000313" key="4">
    <source>
        <dbReference type="EMBL" id="SER90434.1"/>
    </source>
</evidence>
<keyword evidence="5" id="KW-1185">Reference proteome</keyword>
<evidence type="ECO:0000259" key="3">
    <source>
        <dbReference type="PROSITE" id="PS51462"/>
    </source>
</evidence>
<dbReference type="InterPro" id="IPR015797">
    <property type="entry name" value="NUDIX_hydrolase-like_dom_sf"/>
</dbReference>
<dbReference type="RefSeq" id="WP_092652368.1">
    <property type="nucleotide sequence ID" value="NZ_FOHA01000010.1"/>
</dbReference>
<dbReference type="EMBL" id="FOHA01000010">
    <property type="protein sequence ID" value="SER90434.1"/>
    <property type="molecule type" value="Genomic_DNA"/>
</dbReference>
<dbReference type="SUPFAM" id="SSF55811">
    <property type="entry name" value="Nudix"/>
    <property type="match status" value="1"/>
</dbReference>
<dbReference type="GO" id="GO:0016787">
    <property type="term" value="F:hydrolase activity"/>
    <property type="evidence" value="ECO:0007669"/>
    <property type="project" value="UniProtKB-KW"/>
</dbReference>
<accession>A0A1H9T090</accession>
<feature type="domain" description="Nudix hydrolase" evidence="3">
    <location>
        <begin position="14"/>
        <end position="142"/>
    </location>
</feature>
<reference evidence="4 5" key="1">
    <citation type="submission" date="2016-10" db="EMBL/GenBank/DDBJ databases">
        <authorList>
            <person name="de Groot N.N."/>
        </authorList>
    </citation>
    <scope>NUCLEOTIDE SEQUENCE [LARGE SCALE GENOMIC DNA]</scope>
    <source>
        <strain evidence="4 5">DSM 13760</strain>
    </source>
</reference>
<dbReference type="STRING" id="142588.SAMN04488559_11023"/>
<sequence>MKSFGQRDDTLIYAPRKGAYAIIQNTENQFLVVESPDKELFLVGGGIEGEETPIEALHRETLEETGYTIQIEQNLGEAEKHFVSWRYPTLSQHNIGYFYVCSLEEKIAEPIETEPMKWVTLDKLESHLFHEHHLYMVKKALQNI</sequence>
<dbReference type="InterPro" id="IPR020084">
    <property type="entry name" value="NUDIX_hydrolase_CS"/>
</dbReference>
<dbReference type="Gene3D" id="3.90.79.10">
    <property type="entry name" value="Nucleoside Triphosphate Pyrophosphohydrolase"/>
    <property type="match status" value="1"/>
</dbReference>
<name>A0A1H9T090_9LACT</name>
<dbReference type="InterPro" id="IPR000086">
    <property type="entry name" value="NUDIX_hydrolase_dom"/>
</dbReference>
<comment type="cofactor">
    <cofactor evidence="1">
        <name>Mg(2+)</name>
        <dbReference type="ChEBI" id="CHEBI:18420"/>
    </cofactor>
</comment>
<gene>
    <name evidence="4" type="ORF">SAMN04488559_11023</name>
</gene>
<organism evidence="4 5">
    <name type="scientific">Isobaculum melis</name>
    <dbReference type="NCBI Taxonomy" id="142588"/>
    <lineage>
        <taxon>Bacteria</taxon>
        <taxon>Bacillati</taxon>
        <taxon>Bacillota</taxon>
        <taxon>Bacilli</taxon>
        <taxon>Lactobacillales</taxon>
        <taxon>Carnobacteriaceae</taxon>
        <taxon>Isobaculum</taxon>
    </lineage>
</organism>
<dbReference type="OrthoDB" id="9816289at2"/>
<evidence type="ECO:0000256" key="2">
    <source>
        <dbReference type="ARBA" id="ARBA00022801"/>
    </source>
</evidence>
<evidence type="ECO:0000313" key="5">
    <source>
        <dbReference type="Proteomes" id="UP000198948"/>
    </source>
</evidence>
<proteinExistence type="predicted"/>
<dbReference type="PROSITE" id="PS00893">
    <property type="entry name" value="NUDIX_BOX"/>
    <property type="match status" value="1"/>
</dbReference>
<dbReference type="PROSITE" id="PS51462">
    <property type="entry name" value="NUDIX"/>
    <property type="match status" value="1"/>
</dbReference>
<protein>
    <submittedName>
        <fullName evidence="4">8-oxo-dGTP diphosphatase</fullName>
    </submittedName>
</protein>
<dbReference type="PANTHER" id="PTHR43046:SF14">
    <property type="entry name" value="MUTT_NUDIX FAMILY PROTEIN"/>
    <property type="match status" value="1"/>
</dbReference>